<sequence>MAGIGTDSTALSAAIVRYHPYLGYIMPVYEKKYKMTLQDRIKGEASGDYQELLLTLLETPRPIGNFA</sequence>
<dbReference type="AlphaFoldDB" id="A0AAD9LCK8"/>
<dbReference type="SUPFAM" id="SSF47874">
    <property type="entry name" value="Annexin"/>
    <property type="match status" value="1"/>
</dbReference>
<keyword evidence="4" id="KW-1185">Reference proteome</keyword>
<dbReference type="GO" id="GO:0005509">
    <property type="term" value="F:calcium ion binding"/>
    <property type="evidence" value="ECO:0007669"/>
    <property type="project" value="InterPro"/>
</dbReference>
<accession>A0AAD9LCK8</accession>
<dbReference type="Pfam" id="PF00191">
    <property type="entry name" value="Annexin"/>
    <property type="match status" value="1"/>
</dbReference>
<dbReference type="InterPro" id="IPR018502">
    <property type="entry name" value="Annexin_repeat"/>
</dbReference>
<keyword evidence="1" id="KW-0677">Repeat</keyword>
<dbReference type="GO" id="GO:0005544">
    <property type="term" value="F:calcium-dependent phospholipid binding"/>
    <property type="evidence" value="ECO:0007669"/>
    <property type="project" value="InterPro"/>
</dbReference>
<dbReference type="EMBL" id="JASMQC010000038">
    <property type="protein sequence ID" value="KAK1930562.1"/>
    <property type="molecule type" value="Genomic_DNA"/>
</dbReference>
<evidence type="ECO:0000313" key="4">
    <source>
        <dbReference type="Proteomes" id="UP001259832"/>
    </source>
</evidence>
<protein>
    <submittedName>
        <fullName evidence="3">Annexin A7</fullName>
    </submittedName>
</protein>
<name>A0AAD9LCK8_9STRA</name>
<dbReference type="InterPro" id="IPR037104">
    <property type="entry name" value="Annexin_sf"/>
</dbReference>
<proteinExistence type="predicted"/>
<gene>
    <name evidence="3" type="ORF">P3T76_013884</name>
</gene>
<organism evidence="3 4">
    <name type="scientific">Phytophthora citrophthora</name>
    <dbReference type="NCBI Taxonomy" id="4793"/>
    <lineage>
        <taxon>Eukaryota</taxon>
        <taxon>Sar</taxon>
        <taxon>Stramenopiles</taxon>
        <taxon>Oomycota</taxon>
        <taxon>Peronosporomycetes</taxon>
        <taxon>Peronosporales</taxon>
        <taxon>Peronosporaceae</taxon>
        <taxon>Phytophthora</taxon>
    </lineage>
</organism>
<keyword evidence="2" id="KW-0041">Annexin</keyword>
<reference evidence="3" key="1">
    <citation type="submission" date="2023-08" db="EMBL/GenBank/DDBJ databases">
        <title>Reference Genome Resource for the Citrus Pathogen Phytophthora citrophthora.</title>
        <authorList>
            <person name="Moller H."/>
            <person name="Coetzee B."/>
            <person name="Rose L.J."/>
            <person name="Van Niekerk J.M."/>
        </authorList>
    </citation>
    <scope>NUCLEOTIDE SEQUENCE</scope>
    <source>
        <strain evidence="3">STE-U-9442</strain>
    </source>
</reference>
<evidence type="ECO:0000256" key="1">
    <source>
        <dbReference type="ARBA" id="ARBA00022737"/>
    </source>
</evidence>
<dbReference type="Gene3D" id="1.10.220.10">
    <property type="entry name" value="Annexin"/>
    <property type="match status" value="1"/>
</dbReference>
<comment type="caution">
    <text evidence="3">The sequence shown here is derived from an EMBL/GenBank/DDBJ whole genome shotgun (WGS) entry which is preliminary data.</text>
</comment>
<dbReference type="Proteomes" id="UP001259832">
    <property type="component" value="Unassembled WGS sequence"/>
</dbReference>
<evidence type="ECO:0000256" key="2">
    <source>
        <dbReference type="ARBA" id="ARBA00023216"/>
    </source>
</evidence>
<evidence type="ECO:0000313" key="3">
    <source>
        <dbReference type="EMBL" id="KAK1930562.1"/>
    </source>
</evidence>